<dbReference type="SUPFAM" id="SSF51735">
    <property type="entry name" value="NAD(P)-binding Rossmann-fold domains"/>
    <property type="match status" value="1"/>
</dbReference>
<dbReference type="EMBL" id="CAJPIZ010055877">
    <property type="protein sequence ID" value="CAG2123266.1"/>
    <property type="molecule type" value="Genomic_DNA"/>
</dbReference>
<dbReference type="PRINTS" id="PR00081">
    <property type="entry name" value="GDHRDH"/>
</dbReference>
<feature type="non-terminal residue" evidence="3">
    <location>
        <position position="128"/>
    </location>
</feature>
<dbReference type="AlphaFoldDB" id="A0A7R9QMR0"/>
<comment type="similarity">
    <text evidence="1">Belongs to the short-chain dehydrogenases/reductases (SDR) family.</text>
</comment>
<name>A0A7R9QMR0_9ACAR</name>
<evidence type="ECO:0000313" key="3">
    <source>
        <dbReference type="EMBL" id="CAD7651147.1"/>
    </source>
</evidence>
<dbReference type="Gene3D" id="3.40.50.720">
    <property type="entry name" value="NAD(P)-binding Rossmann-like Domain"/>
    <property type="match status" value="1"/>
</dbReference>
<dbReference type="Proteomes" id="UP000759131">
    <property type="component" value="Unassembled WGS sequence"/>
</dbReference>
<evidence type="ECO:0008006" key="5">
    <source>
        <dbReference type="Google" id="ProtNLM"/>
    </source>
</evidence>
<feature type="non-terminal residue" evidence="3">
    <location>
        <position position="1"/>
    </location>
</feature>
<evidence type="ECO:0000256" key="2">
    <source>
        <dbReference type="ARBA" id="ARBA00023002"/>
    </source>
</evidence>
<dbReference type="PANTHER" id="PTHR43115:SF4">
    <property type="entry name" value="DEHYDROGENASE_REDUCTASE SDR FAMILY MEMBER 11"/>
    <property type="match status" value="1"/>
</dbReference>
<reference evidence="3" key="1">
    <citation type="submission" date="2020-11" db="EMBL/GenBank/DDBJ databases">
        <authorList>
            <person name="Tran Van P."/>
        </authorList>
    </citation>
    <scope>NUCLEOTIDE SEQUENCE</scope>
</reference>
<sequence length="128" mass="13886">WFGRVALVTGSSVGIGRAIASSLVEHGLKVVGCARNIDQLNELESELKAKKLKGSFKAIKCDLRQESDIKAMFEEIGSSFGRIDICINNAGLAKDAPLITGDTESWREMLDVNVTALSVCTRESIKLM</sequence>
<dbReference type="InterPro" id="IPR036291">
    <property type="entry name" value="NAD(P)-bd_dom_sf"/>
</dbReference>
<dbReference type="EMBL" id="OC910452">
    <property type="protein sequence ID" value="CAD7651147.1"/>
    <property type="molecule type" value="Genomic_DNA"/>
</dbReference>
<dbReference type="OrthoDB" id="6427306at2759"/>
<evidence type="ECO:0000313" key="4">
    <source>
        <dbReference type="Proteomes" id="UP000759131"/>
    </source>
</evidence>
<gene>
    <name evidence="3" type="ORF">OSB1V03_LOCUS23211</name>
</gene>
<evidence type="ECO:0000256" key="1">
    <source>
        <dbReference type="ARBA" id="ARBA00006484"/>
    </source>
</evidence>
<dbReference type="Pfam" id="PF00106">
    <property type="entry name" value="adh_short"/>
    <property type="match status" value="1"/>
</dbReference>
<dbReference type="PANTHER" id="PTHR43115">
    <property type="entry name" value="DEHYDROGENASE/REDUCTASE SDR FAMILY MEMBER 11"/>
    <property type="match status" value="1"/>
</dbReference>
<dbReference type="InterPro" id="IPR002347">
    <property type="entry name" value="SDR_fam"/>
</dbReference>
<keyword evidence="2" id="KW-0560">Oxidoreductase</keyword>
<proteinExistence type="inferred from homology"/>
<accession>A0A7R9QMR0</accession>
<keyword evidence="4" id="KW-1185">Reference proteome</keyword>
<dbReference type="GO" id="GO:0016491">
    <property type="term" value="F:oxidoreductase activity"/>
    <property type="evidence" value="ECO:0007669"/>
    <property type="project" value="UniProtKB-KW"/>
</dbReference>
<organism evidence="3">
    <name type="scientific">Medioppia subpectinata</name>
    <dbReference type="NCBI Taxonomy" id="1979941"/>
    <lineage>
        <taxon>Eukaryota</taxon>
        <taxon>Metazoa</taxon>
        <taxon>Ecdysozoa</taxon>
        <taxon>Arthropoda</taxon>
        <taxon>Chelicerata</taxon>
        <taxon>Arachnida</taxon>
        <taxon>Acari</taxon>
        <taxon>Acariformes</taxon>
        <taxon>Sarcoptiformes</taxon>
        <taxon>Oribatida</taxon>
        <taxon>Brachypylina</taxon>
        <taxon>Oppioidea</taxon>
        <taxon>Oppiidae</taxon>
        <taxon>Medioppia</taxon>
    </lineage>
</organism>
<protein>
    <recommendedName>
        <fullName evidence="5">Dehydrogenase/reductase SDR family member 11</fullName>
    </recommendedName>
</protein>